<gene>
    <name evidence="2" type="ORF">WJX72_009933</name>
</gene>
<comment type="caution">
    <text evidence="2">The sequence shown here is derived from an EMBL/GenBank/DDBJ whole genome shotgun (WGS) entry which is preliminary data.</text>
</comment>
<dbReference type="Proteomes" id="UP001489004">
    <property type="component" value="Unassembled WGS sequence"/>
</dbReference>
<evidence type="ECO:0000313" key="2">
    <source>
        <dbReference type="EMBL" id="KAK9813155.1"/>
    </source>
</evidence>
<keyword evidence="3" id="KW-1185">Reference proteome</keyword>
<dbReference type="InterPro" id="IPR045140">
    <property type="entry name" value="SHCBP1-like"/>
</dbReference>
<dbReference type="EMBL" id="JALJOR010000008">
    <property type="protein sequence ID" value="KAK9813155.1"/>
    <property type="molecule type" value="Genomic_DNA"/>
</dbReference>
<name>A0AAW1PXN0_9CHLO</name>
<dbReference type="CDD" id="cd22163">
    <property type="entry name" value="F-box_AtSKIP5-like"/>
    <property type="match status" value="1"/>
</dbReference>
<dbReference type="Pfam" id="PF12937">
    <property type="entry name" value="F-box-like"/>
    <property type="match status" value="1"/>
</dbReference>
<dbReference type="PANTHER" id="PTHR14695:SF4">
    <property type="entry name" value="PROTEIN NESSUN DORMA"/>
    <property type="match status" value="1"/>
</dbReference>
<organism evidence="2 3">
    <name type="scientific">[Myrmecia] bisecta</name>
    <dbReference type="NCBI Taxonomy" id="41462"/>
    <lineage>
        <taxon>Eukaryota</taxon>
        <taxon>Viridiplantae</taxon>
        <taxon>Chlorophyta</taxon>
        <taxon>core chlorophytes</taxon>
        <taxon>Trebouxiophyceae</taxon>
        <taxon>Trebouxiales</taxon>
        <taxon>Trebouxiaceae</taxon>
        <taxon>Myrmecia</taxon>
    </lineage>
</organism>
<dbReference type="InterPro" id="IPR011050">
    <property type="entry name" value="Pectin_lyase_fold/virulence"/>
</dbReference>
<dbReference type="SUPFAM" id="SSF81383">
    <property type="entry name" value="F-box domain"/>
    <property type="match status" value="1"/>
</dbReference>
<sequence>MPNHSGESGLHPVDHDQDRQRSCQLEDLDDACLINIFSRLTPLPDLFSVSRSCRRFRELTTDGRMWLLVSTEVGPGRRLSASGRHCRCMFPTLHEAVAASRPGDTIIIEPGETHIAQDVAIPWPLQLLGGGSMPESTVLTCPKGADAAALDFRATAKLANLTIACAAQPGATTASSVAGGHINASVEAPPVEACDGPVLVVPALAVRQFASVGGPQGAEPAVGVLSVVETKIRGGRGSLAVRCCGTGQLQSVRIINLMKDTLYWFDVDSSSPGYVGVG</sequence>
<protein>
    <recommendedName>
        <fullName evidence="1">F-box domain-containing protein</fullName>
    </recommendedName>
</protein>
<proteinExistence type="predicted"/>
<dbReference type="InterPro" id="IPR036047">
    <property type="entry name" value="F-box-like_dom_sf"/>
</dbReference>
<dbReference type="Gene3D" id="1.20.1280.50">
    <property type="match status" value="1"/>
</dbReference>
<dbReference type="AlphaFoldDB" id="A0AAW1PXN0"/>
<evidence type="ECO:0000313" key="3">
    <source>
        <dbReference type="Proteomes" id="UP001489004"/>
    </source>
</evidence>
<dbReference type="PANTHER" id="PTHR14695">
    <property type="entry name" value="SHC SH2-DOMAIN BINDING PROTEIN 1-RELATED"/>
    <property type="match status" value="1"/>
</dbReference>
<feature type="domain" description="F-box" evidence="1">
    <location>
        <begin position="33"/>
        <end position="66"/>
    </location>
</feature>
<dbReference type="SUPFAM" id="SSF51126">
    <property type="entry name" value="Pectin lyase-like"/>
    <property type="match status" value="1"/>
</dbReference>
<accession>A0AAW1PXN0</accession>
<evidence type="ECO:0000259" key="1">
    <source>
        <dbReference type="Pfam" id="PF12937"/>
    </source>
</evidence>
<dbReference type="InterPro" id="IPR001810">
    <property type="entry name" value="F-box_dom"/>
</dbReference>
<reference evidence="2 3" key="1">
    <citation type="journal article" date="2024" name="Nat. Commun.">
        <title>Phylogenomics reveals the evolutionary origins of lichenization in chlorophyte algae.</title>
        <authorList>
            <person name="Puginier C."/>
            <person name="Libourel C."/>
            <person name="Otte J."/>
            <person name="Skaloud P."/>
            <person name="Haon M."/>
            <person name="Grisel S."/>
            <person name="Petersen M."/>
            <person name="Berrin J.G."/>
            <person name="Delaux P.M."/>
            <person name="Dal Grande F."/>
            <person name="Keller J."/>
        </authorList>
    </citation>
    <scope>NUCLEOTIDE SEQUENCE [LARGE SCALE GENOMIC DNA]</scope>
    <source>
        <strain evidence="2 3">SAG 2043</strain>
    </source>
</reference>